<name>A0A9P7MY54_9HYPO</name>
<organism evidence="2 3">
    <name type="scientific">Claviceps arundinis</name>
    <dbReference type="NCBI Taxonomy" id="1623583"/>
    <lineage>
        <taxon>Eukaryota</taxon>
        <taxon>Fungi</taxon>
        <taxon>Dikarya</taxon>
        <taxon>Ascomycota</taxon>
        <taxon>Pezizomycotina</taxon>
        <taxon>Sordariomycetes</taxon>
        <taxon>Hypocreomycetidae</taxon>
        <taxon>Hypocreales</taxon>
        <taxon>Clavicipitaceae</taxon>
        <taxon>Claviceps</taxon>
    </lineage>
</organism>
<dbReference type="GO" id="GO:0006506">
    <property type="term" value="P:GPI anchor biosynthetic process"/>
    <property type="evidence" value="ECO:0007669"/>
    <property type="project" value="InterPro"/>
</dbReference>
<keyword evidence="1" id="KW-0472">Membrane</keyword>
<dbReference type="GO" id="GO:0016757">
    <property type="term" value="F:glycosyltransferase activity"/>
    <property type="evidence" value="ECO:0007669"/>
    <property type="project" value="InterPro"/>
</dbReference>
<feature type="transmembrane region" description="Helical" evidence="1">
    <location>
        <begin position="283"/>
        <end position="306"/>
    </location>
</feature>
<evidence type="ECO:0000313" key="2">
    <source>
        <dbReference type="EMBL" id="KAG5972442.1"/>
    </source>
</evidence>
<keyword evidence="1" id="KW-1133">Transmembrane helix</keyword>
<gene>
    <name evidence="2" type="ORF">E4U56_006033</name>
</gene>
<dbReference type="EMBL" id="SRPS01000046">
    <property type="protein sequence ID" value="KAG5972442.1"/>
    <property type="molecule type" value="Genomic_DNA"/>
</dbReference>
<evidence type="ECO:0000256" key="1">
    <source>
        <dbReference type="SAM" id="Phobius"/>
    </source>
</evidence>
<dbReference type="InterPro" id="IPR029675">
    <property type="entry name" value="PGAP4"/>
</dbReference>
<feature type="transmembrane region" description="Helical" evidence="1">
    <location>
        <begin position="12"/>
        <end position="32"/>
    </location>
</feature>
<accession>A0A9P7MY54</accession>
<dbReference type="PANTHER" id="PTHR31410">
    <property type="entry name" value="TRANSMEMBRANE PROTEIN 246"/>
    <property type="match status" value="1"/>
</dbReference>
<dbReference type="AlphaFoldDB" id="A0A9P7MY54"/>
<evidence type="ECO:0000313" key="3">
    <source>
        <dbReference type="Proteomes" id="UP000784919"/>
    </source>
</evidence>
<dbReference type="GO" id="GO:0000139">
    <property type="term" value="C:Golgi membrane"/>
    <property type="evidence" value="ECO:0007669"/>
    <property type="project" value="InterPro"/>
</dbReference>
<dbReference type="Proteomes" id="UP000784919">
    <property type="component" value="Unassembled WGS sequence"/>
</dbReference>
<dbReference type="PANTHER" id="PTHR31410:SF1">
    <property type="entry name" value="POST-GPI ATTACHMENT TO PROTEINS FACTOR 4"/>
    <property type="match status" value="1"/>
</dbReference>
<proteinExistence type="predicted"/>
<comment type="caution">
    <text evidence="2">The sequence shown here is derived from an EMBL/GenBank/DDBJ whole genome shotgun (WGS) entry which is preliminary data.</text>
</comment>
<dbReference type="OrthoDB" id="2016523at2759"/>
<keyword evidence="1" id="KW-0812">Transmembrane</keyword>
<sequence length="433" mass="48702">MKLTHAVLHHASSNASLVVGFLLLYSVGVVYVRSTCWRDPTSQFFQAQRAHAPSYSTERIQEARRYADSMAKGARVGGKNATIRSPELCIGIPSVQRSGISYLKATLGSLQHGLSNEERDRLQFVVLLAHTNQTQHTDHGESWLVKMADSLPSYHDSAERLALAMRMEENRSHAVKSKFDYSILMEECAKSAAPYMLLVEDDVVFLDGWRHRTIKAISTAMMKSWEAAHSDFLYLRLFYYEALLGWNIESWPKYAAWSTAFAASILSLLNLAKKYVAPARRFITRPVFILSLGLFTPLLLLLFFAAGANCLFPQRPGVQLMPANACCGQGLVFPLSTVVGELLPLFRDNRWSESPTDSFIEDYADATDRLRWALTPIVMQHVGSKSTYEVDKSRYGNMTPSDIWNFAFETNDARRLAEEHARAVAELRGLETS</sequence>
<evidence type="ECO:0008006" key="4">
    <source>
        <dbReference type="Google" id="ProtNLM"/>
    </source>
</evidence>
<dbReference type="CDD" id="cd22189">
    <property type="entry name" value="PGAP4-like_fungal"/>
    <property type="match status" value="1"/>
</dbReference>
<reference evidence="2" key="1">
    <citation type="journal article" date="2020" name="bioRxiv">
        <title>Whole genome comparisons of ergot fungi reveals the divergence and evolution of species within the genus Claviceps are the result of varying mechanisms driving genome evolution and host range expansion.</title>
        <authorList>
            <person name="Wyka S.A."/>
            <person name="Mondo S.J."/>
            <person name="Liu M."/>
            <person name="Dettman J."/>
            <person name="Nalam V."/>
            <person name="Broders K.D."/>
        </authorList>
    </citation>
    <scope>NUCLEOTIDE SEQUENCE</scope>
    <source>
        <strain evidence="2">CCC 1102</strain>
    </source>
</reference>
<protein>
    <recommendedName>
        <fullName evidence="4">Integral membrane protein</fullName>
    </recommendedName>
</protein>